<protein>
    <submittedName>
        <fullName evidence="2">Uncharacterized protein</fullName>
    </submittedName>
</protein>
<organism evidence="2 3">
    <name type="scientific">Eumeta variegata</name>
    <name type="common">Bagworm moth</name>
    <name type="synonym">Eumeta japonica</name>
    <dbReference type="NCBI Taxonomy" id="151549"/>
    <lineage>
        <taxon>Eukaryota</taxon>
        <taxon>Metazoa</taxon>
        <taxon>Ecdysozoa</taxon>
        <taxon>Arthropoda</taxon>
        <taxon>Hexapoda</taxon>
        <taxon>Insecta</taxon>
        <taxon>Pterygota</taxon>
        <taxon>Neoptera</taxon>
        <taxon>Endopterygota</taxon>
        <taxon>Lepidoptera</taxon>
        <taxon>Glossata</taxon>
        <taxon>Ditrysia</taxon>
        <taxon>Tineoidea</taxon>
        <taxon>Psychidae</taxon>
        <taxon>Oiketicinae</taxon>
        <taxon>Eumeta</taxon>
    </lineage>
</organism>
<accession>A0A4C1SB25</accession>
<gene>
    <name evidence="2" type="ORF">EVAR_73810_1</name>
</gene>
<feature type="compositionally biased region" description="Basic and acidic residues" evidence="1">
    <location>
        <begin position="112"/>
        <end position="123"/>
    </location>
</feature>
<feature type="region of interest" description="Disordered" evidence="1">
    <location>
        <begin position="112"/>
        <end position="131"/>
    </location>
</feature>
<dbReference type="EMBL" id="BGZK01006530">
    <property type="protein sequence ID" value="GBO99301.1"/>
    <property type="molecule type" value="Genomic_DNA"/>
</dbReference>
<comment type="caution">
    <text evidence="2">The sequence shown here is derived from an EMBL/GenBank/DDBJ whole genome shotgun (WGS) entry which is preliminary data.</text>
</comment>
<sequence>MSLQSIFYSIFEWQTTRDQVVLPSIDTRNHTGVRNVLPTSWIGIGHMTKRGMEGSEKTDVKGSEITKRTIAHYNSHSLDEMQQGPFGSKSFDLDAKLLTIRNKTETVVELRRSTAVHDHERARRPSVTSKP</sequence>
<evidence type="ECO:0000256" key="1">
    <source>
        <dbReference type="SAM" id="MobiDB-lite"/>
    </source>
</evidence>
<evidence type="ECO:0000313" key="3">
    <source>
        <dbReference type="Proteomes" id="UP000299102"/>
    </source>
</evidence>
<evidence type="ECO:0000313" key="2">
    <source>
        <dbReference type="EMBL" id="GBO99301.1"/>
    </source>
</evidence>
<reference evidence="2 3" key="1">
    <citation type="journal article" date="2019" name="Commun. Biol.">
        <title>The bagworm genome reveals a unique fibroin gene that provides high tensile strength.</title>
        <authorList>
            <person name="Kono N."/>
            <person name="Nakamura H."/>
            <person name="Ohtoshi R."/>
            <person name="Tomita M."/>
            <person name="Numata K."/>
            <person name="Arakawa K."/>
        </authorList>
    </citation>
    <scope>NUCLEOTIDE SEQUENCE [LARGE SCALE GENOMIC DNA]</scope>
</reference>
<dbReference type="Proteomes" id="UP000299102">
    <property type="component" value="Unassembled WGS sequence"/>
</dbReference>
<keyword evidence="3" id="KW-1185">Reference proteome</keyword>
<proteinExistence type="predicted"/>
<name>A0A4C1SB25_EUMVA</name>
<dbReference type="AlphaFoldDB" id="A0A4C1SB25"/>